<dbReference type="AlphaFoldDB" id="A0AAJ4WAC5"/>
<proteinExistence type="predicted"/>
<organism evidence="1 2">
    <name type="scientific">Pragia fontium DSM 5563 = ATCC 49100</name>
    <dbReference type="NCBI Taxonomy" id="1122977"/>
    <lineage>
        <taxon>Bacteria</taxon>
        <taxon>Pseudomonadati</taxon>
        <taxon>Pseudomonadota</taxon>
        <taxon>Gammaproteobacteria</taxon>
        <taxon>Enterobacterales</taxon>
        <taxon>Budviciaceae</taxon>
        <taxon>Pragia</taxon>
    </lineage>
</organism>
<gene>
    <name evidence="1" type="ORF">SAMN02745723_10418</name>
</gene>
<dbReference type="EMBL" id="FOLW01000004">
    <property type="protein sequence ID" value="SFC74884.1"/>
    <property type="molecule type" value="Genomic_DNA"/>
</dbReference>
<evidence type="ECO:0008006" key="3">
    <source>
        <dbReference type="Google" id="ProtNLM"/>
    </source>
</evidence>
<dbReference type="RefSeq" id="WP_074822087.1">
    <property type="nucleotide sequence ID" value="NZ_FOLW01000004.1"/>
</dbReference>
<sequence>MQQNRIRFSPLATSQHISLIDGEVKCHSIYSKAINLVLANGQLLTLQHGVQAMSPFGMVLQQDDFCYLADSLLIDQVGTIQQQQIILDDMQIDCAERRLSLKAELTGTINGQNLQQAMIQHNGCCGLYGDLAGLVSSRLNDELLALQQGFVRWLSGESVSWQSFVGKGPGLTPSMDDTLVGMLLTAYSDRRLSHRLKQLSFFSQEEHQRLELLTTIVSVNYLSYAARGIFATPSLRLSRAMVGNSQHKMMMSVSQLLTSGHHSGADTLLGVWLGYLAINDYFSQAA</sequence>
<reference evidence="1 2" key="1">
    <citation type="submission" date="2016-10" db="EMBL/GenBank/DDBJ databases">
        <authorList>
            <person name="Varghese N."/>
            <person name="Submissions S."/>
        </authorList>
    </citation>
    <scope>NUCLEOTIDE SEQUENCE [LARGE SCALE GENOMIC DNA]</scope>
    <source>
        <strain evidence="1 2">DSM 5563</strain>
    </source>
</reference>
<evidence type="ECO:0000313" key="1">
    <source>
        <dbReference type="EMBL" id="SFC74884.1"/>
    </source>
</evidence>
<dbReference type="InterPro" id="IPR021530">
    <property type="entry name" value="AllH-like"/>
</dbReference>
<dbReference type="Proteomes" id="UP000226420">
    <property type="component" value="Unassembled WGS sequence"/>
</dbReference>
<dbReference type="Pfam" id="PF11392">
    <property type="entry name" value="AllH"/>
    <property type="match status" value="1"/>
</dbReference>
<name>A0AAJ4WAC5_9GAMM</name>
<accession>A0AAJ4WAC5</accession>
<evidence type="ECO:0000313" key="2">
    <source>
        <dbReference type="Proteomes" id="UP000226420"/>
    </source>
</evidence>
<comment type="caution">
    <text evidence="1">The sequence shown here is derived from an EMBL/GenBank/DDBJ whole genome shotgun (WGS) entry which is preliminary data.</text>
</comment>
<protein>
    <recommendedName>
        <fullName evidence="3">DUF2877 domain-containing protein</fullName>
    </recommendedName>
</protein>